<dbReference type="Proteomes" id="UP000061432">
    <property type="component" value="Plasmid pMaq22A_3p"/>
</dbReference>
<sequence>MSHYGLHRQDNLIFLHEQGGGRCLSPGLAGLESPFRVQGRHWLPCPHRLGPPEPGPIVEHPLVRAMGPDQAGSLFHVRPEHISWLWRLAEMTPASERIVEPIWTVKRPRIRRLEPRLALTNAAPLVLVDLAPADLVDMETLAQLPRLRNLIVCGPIKLAAATVLEPEGLDWNHDWPAEGRRQLHHLIRKEA</sequence>
<geneLocation type="plasmid" evidence="2">
    <name>pMaq22A_3p DNA</name>
</geneLocation>
<dbReference type="OrthoDB" id="9927528at2"/>
<name>A0A0C6FTD4_9HYPH</name>
<dbReference type="RefSeq" id="WP_060851389.1">
    <property type="nucleotide sequence ID" value="NZ_AP014707.1"/>
</dbReference>
<dbReference type="EMBL" id="AP014707">
    <property type="protein sequence ID" value="BAQ50347.1"/>
    <property type="molecule type" value="Genomic_DNA"/>
</dbReference>
<evidence type="ECO:0000313" key="2">
    <source>
        <dbReference type="Proteomes" id="UP000061432"/>
    </source>
</evidence>
<protein>
    <submittedName>
        <fullName evidence="1">Uncharacterized protein</fullName>
    </submittedName>
</protein>
<dbReference type="AlphaFoldDB" id="A0A0C6FTD4"/>
<keyword evidence="1" id="KW-0614">Plasmid</keyword>
<reference evidence="2" key="2">
    <citation type="submission" date="2015-01" db="EMBL/GenBank/DDBJ databases">
        <title>Complete genome sequence of Methylobacterium aquaticum strain 22A.</title>
        <authorList>
            <person name="Tani A."/>
            <person name="Ogura Y."/>
            <person name="Hayashi T."/>
        </authorList>
    </citation>
    <scope>NUCLEOTIDE SEQUENCE [LARGE SCALE GENOMIC DNA]</scope>
    <source>
        <strain evidence="2">MA-22A</strain>
        <plasmid evidence="2">Plasmid pMaq22A_3p DNA</plasmid>
    </source>
</reference>
<dbReference type="KEGG" id="maqu:Maq22A_3p50490"/>
<evidence type="ECO:0000313" key="1">
    <source>
        <dbReference type="EMBL" id="BAQ50347.1"/>
    </source>
</evidence>
<gene>
    <name evidence="1" type="ORF">Maq22A_3p50490</name>
</gene>
<accession>A0A0C6FTD4</accession>
<organism evidence="1 2">
    <name type="scientific">Methylobacterium aquaticum</name>
    <dbReference type="NCBI Taxonomy" id="270351"/>
    <lineage>
        <taxon>Bacteria</taxon>
        <taxon>Pseudomonadati</taxon>
        <taxon>Pseudomonadota</taxon>
        <taxon>Alphaproteobacteria</taxon>
        <taxon>Hyphomicrobiales</taxon>
        <taxon>Methylobacteriaceae</taxon>
        <taxon>Methylobacterium</taxon>
    </lineage>
</organism>
<reference evidence="1 2" key="1">
    <citation type="journal article" date="2015" name="Genome Announc.">
        <title>Complete Genome Sequence of Methylobacterium aquaticum Strain 22A, Isolated from Racomitrium japonicum Moss.</title>
        <authorList>
            <person name="Tani A."/>
            <person name="Ogura Y."/>
            <person name="Hayashi T."/>
            <person name="Kimbara K."/>
        </authorList>
    </citation>
    <scope>NUCLEOTIDE SEQUENCE [LARGE SCALE GENOMIC DNA]</scope>
    <source>
        <strain evidence="1 2">MA-22A</strain>
        <plasmid evidence="2">Plasmid pMaq22A_3p DNA</plasmid>
    </source>
</reference>
<proteinExistence type="predicted"/>
<dbReference type="PATRIC" id="fig|270351.10.peg.7532"/>